<gene>
    <name evidence="2" type="ORF">LCGC14_3015590</name>
</gene>
<evidence type="ECO:0000256" key="1">
    <source>
        <dbReference type="SAM" id="MobiDB-lite"/>
    </source>
</evidence>
<protein>
    <submittedName>
        <fullName evidence="2">Uncharacterized protein</fullName>
    </submittedName>
</protein>
<feature type="non-terminal residue" evidence="2">
    <location>
        <position position="1"/>
    </location>
</feature>
<feature type="compositionally biased region" description="Polar residues" evidence="1">
    <location>
        <begin position="157"/>
        <end position="166"/>
    </location>
</feature>
<feature type="region of interest" description="Disordered" evidence="1">
    <location>
        <begin position="97"/>
        <end position="183"/>
    </location>
</feature>
<reference evidence="2" key="1">
    <citation type="journal article" date="2015" name="Nature">
        <title>Complex archaea that bridge the gap between prokaryotes and eukaryotes.</title>
        <authorList>
            <person name="Spang A."/>
            <person name="Saw J.H."/>
            <person name="Jorgensen S.L."/>
            <person name="Zaremba-Niedzwiedzka K."/>
            <person name="Martijn J."/>
            <person name="Lind A.E."/>
            <person name="van Eijk R."/>
            <person name="Schleper C."/>
            <person name="Guy L."/>
            <person name="Ettema T.J."/>
        </authorList>
    </citation>
    <scope>NUCLEOTIDE SEQUENCE</scope>
</reference>
<dbReference type="EMBL" id="LAZR01062541">
    <property type="protein sequence ID" value="KKK61310.1"/>
    <property type="molecule type" value="Genomic_DNA"/>
</dbReference>
<evidence type="ECO:0000313" key="2">
    <source>
        <dbReference type="EMBL" id="KKK61310.1"/>
    </source>
</evidence>
<dbReference type="AlphaFoldDB" id="A0A0F8XJN9"/>
<proteinExistence type="predicted"/>
<organism evidence="2">
    <name type="scientific">marine sediment metagenome</name>
    <dbReference type="NCBI Taxonomy" id="412755"/>
    <lineage>
        <taxon>unclassified sequences</taxon>
        <taxon>metagenomes</taxon>
        <taxon>ecological metagenomes</taxon>
    </lineage>
</organism>
<name>A0A0F8XJN9_9ZZZZ</name>
<feature type="compositionally biased region" description="Polar residues" evidence="1">
    <location>
        <begin position="97"/>
        <end position="107"/>
    </location>
</feature>
<sequence length="183" mass="19718">KSRAHRWQPAMSLRPAIRAGLSPAWTTYVRTRARLRASAKDVYFRGIASANPRTPPMMEPPGPSRTAPIVDPTATAVMTIHAVRSSAVTVLFGLLTSSPGRSGSQTTRLRKRAPTAQHGRLLHGQGNQRKRLLCNRNPPAQRRPLGGRSLGAPQPPSNLLTTSARSHLSGGRVKPHLAPLVSS</sequence>
<accession>A0A0F8XJN9</accession>
<comment type="caution">
    <text evidence="2">The sequence shown here is derived from an EMBL/GenBank/DDBJ whole genome shotgun (WGS) entry which is preliminary data.</text>
</comment>